<evidence type="ECO:0000313" key="4">
    <source>
        <dbReference type="Proteomes" id="UP000188879"/>
    </source>
</evidence>
<accession>A0A1V2GZX4</accession>
<sequence>MPAAAAPAFASSAGLARMEGFVTLHWDGAGGRMLLELPRLGEEFLYITRLAQGIGDLRLERGGMSRPQVVRFERRGTKLFLIAVNYAWRNSSGEPAQALALRQAFPDSILWGFDILEEAGGTLLVDATSFLLHDARDIAGTLSRAATRGRYALDAGRSALAVEGARAFPRNSQAEAILTFANPDAEPLPFWNGNGQREGLAALAPDPRAISIRLRHCFIALPEPGYRPREFDPRGSFFNSVVFHDFGRSLEKPFDVHYAIRHRLQKADPTAARSRPVQPLVYYVDRGAPEPMRSALLDGARWWNRAFEAAGFIDAFRVELLPEDADPLDIRFNTITWVPRGSRGFSYGTMIWDPRTGEIIKGEVTLTALRDRHLRGLAEALLAPYDDATPCKAVEDFMLARLRQLSAHEVSHTLGLDHNHIASNHGQDMSVCDYPAPLLTLDGNGAVQLDAAYGTDIGRWDEISISWGYSEFPPGTTLEEEKRGLDAILEKAAHQEGLYTLAQQDALPEDGMHPKGHHWDTGADAADELTRLMTVRAAALSRFGERVIKPGRPMAELGDRLTALFLLHRYQLEAAVKLIGGLDWRYAMRGDGQVPTALVPAADQRRALEAVLAALSPAALTLSEAILRAIPPRPPEFLPTRDLLPGQVGAAFDPLGAAEAAATHGFFFVFHPQRSARLIEHHHRDAALPSLEEIFEVTLEKVWKAPAETGLARAVQLRIAHVALRHLMALGASPEASSSVRAVVRATLRRLAAWLETAPPLPDALGAAEREAALAAIAIFMVDPARFRDPATLPVPPGSPI</sequence>
<dbReference type="AlphaFoldDB" id="A0A1V2GZX4"/>
<evidence type="ECO:0008006" key="5">
    <source>
        <dbReference type="Google" id="ProtNLM"/>
    </source>
</evidence>
<dbReference type="Pfam" id="PF17148">
    <property type="entry name" value="DUF5117"/>
    <property type="match status" value="1"/>
</dbReference>
<dbReference type="Pfam" id="PF16313">
    <property type="entry name" value="DUF4953"/>
    <property type="match status" value="1"/>
</dbReference>
<feature type="domain" description="DUF5117" evidence="2">
    <location>
        <begin position="62"/>
        <end position="266"/>
    </location>
</feature>
<dbReference type="CDD" id="cd04276">
    <property type="entry name" value="ZnMc_MMP_like_2"/>
    <property type="match status" value="1"/>
</dbReference>
<protein>
    <recommendedName>
        <fullName evidence="5">Peptidase</fullName>
    </recommendedName>
</protein>
<dbReference type="EMBL" id="MLCO01000181">
    <property type="protein sequence ID" value="ONG50704.1"/>
    <property type="molecule type" value="Genomic_DNA"/>
</dbReference>
<gene>
    <name evidence="3" type="ORF">BKE38_17465</name>
</gene>
<dbReference type="InterPro" id="IPR032534">
    <property type="entry name" value="EcxA_zinc-bd"/>
</dbReference>
<dbReference type="SUPFAM" id="SSF55486">
    <property type="entry name" value="Metalloproteases ('zincins'), catalytic domain"/>
    <property type="match status" value="1"/>
</dbReference>
<reference evidence="3 4" key="1">
    <citation type="submission" date="2016-10" db="EMBL/GenBank/DDBJ databases">
        <title>Draft Genome sequence of Roseomonas sp. strain M3.</title>
        <authorList>
            <person name="Subhash Y."/>
            <person name="Lee S."/>
        </authorList>
    </citation>
    <scope>NUCLEOTIDE SEQUENCE [LARGE SCALE GENOMIC DNA]</scope>
    <source>
        <strain evidence="3 4">M3</strain>
    </source>
</reference>
<dbReference type="PANTHER" id="PTHR38478">
    <property type="entry name" value="PEPTIDASE M1A AND M12B"/>
    <property type="match status" value="1"/>
</dbReference>
<evidence type="ECO:0000313" key="3">
    <source>
        <dbReference type="EMBL" id="ONG50704.1"/>
    </source>
</evidence>
<organism evidence="3 4">
    <name type="scientific">Teichococcus deserti</name>
    <dbReference type="NCBI Taxonomy" id="1817963"/>
    <lineage>
        <taxon>Bacteria</taxon>
        <taxon>Pseudomonadati</taxon>
        <taxon>Pseudomonadota</taxon>
        <taxon>Alphaproteobacteria</taxon>
        <taxon>Acetobacterales</taxon>
        <taxon>Roseomonadaceae</taxon>
        <taxon>Roseomonas</taxon>
    </lineage>
</organism>
<dbReference type="InterPro" id="IPR033413">
    <property type="entry name" value="DUF5117"/>
</dbReference>
<evidence type="ECO:0000259" key="2">
    <source>
        <dbReference type="Pfam" id="PF17148"/>
    </source>
</evidence>
<keyword evidence="4" id="KW-1185">Reference proteome</keyword>
<dbReference type="PANTHER" id="PTHR38478:SF1">
    <property type="entry name" value="ZINC DEPENDENT METALLOPROTEASE DOMAIN LIPOPROTEIN"/>
    <property type="match status" value="1"/>
</dbReference>
<dbReference type="Proteomes" id="UP000188879">
    <property type="component" value="Unassembled WGS sequence"/>
</dbReference>
<comment type="caution">
    <text evidence="3">The sequence shown here is derived from an EMBL/GenBank/DDBJ whole genome shotgun (WGS) entry which is preliminary data.</text>
</comment>
<evidence type="ECO:0000259" key="1">
    <source>
        <dbReference type="Pfam" id="PF16313"/>
    </source>
</evidence>
<feature type="domain" description="EcxA zinc-binding" evidence="1">
    <location>
        <begin position="395"/>
        <end position="707"/>
    </location>
</feature>
<proteinExistence type="predicted"/>
<name>A0A1V2GZX4_9PROT</name>
<dbReference type="InterPro" id="IPR034032">
    <property type="entry name" value="Zn_MMP-like_bac"/>
</dbReference>